<dbReference type="InterPro" id="IPR001077">
    <property type="entry name" value="COMT_C"/>
</dbReference>
<dbReference type="InParanoid" id="A0A218YYY9"/>
<dbReference type="EMBL" id="MZNU01000313">
    <property type="protein sequence ID" value="OWP00702.1"/>
    <property type="molecule type" value="Genomic_DNA"/>
</dbReference>
<name>A0A218YYY9_9HELO</name>
<reference evidence="6 7" key="1">
    <citation type="submission" date="2017-04" db="EMBL/GenBank/DDBJ databases">
        <title>Draft genome sequence of Marssonina coronaria NL1: causal agent of apple blotch.</title>
        <authorList>
            <person name="Cheng Q."/>
        </authorList>
    </citation>
    <scope>NUCLEOTIDE SEQUENCE [LARGE SCALE GENOMIC DNA]</scope>
    <source>
        <strain evidence="6 7">NL1</strain>
    </source>
</reference>
<evidence type="ECO:0000256" key="1">
    <source>
        <dbReference type="ARBA" id="ARBA00022603"/>
    </source>
</evidence>
<dbReference type="PROSITE" id="PS51683">
    <property type="entry name" value="SAM_OMT_II"/>
    <property type="match status" value="1"/>
</dbReference>
<accession>A0A218YYY9</accession>
<gene>
    <name evidence="6" type="ORF">B2J93_1087</name>
</gene>
<keyword evidence="3" id="KW-0949">S-adenosyl-L-methionine</keyword>
<dbReference type="InterPro" id="IPR016461">
    <property type="entry name" value="COMT-like"/>
</dbReference>
<dbReference type="AlphaFoldDB" id="A0A218YYY9"/>
<proteinExistence type="predicted"/>
<evidence type="ECO:0000313" key="6">
    <source>
        <dbReference type="EMBL" id="OWP00702.1"/>
    </source>
</evidence>
<dbReference type="GO" id="GO:0032259">
    <property type="term" value="P:methylation"/>
    <property type="evidence" value="ECO:0007669"/>
    <property type="project" value="UniProtKB-KW"/>
</dbReference>
<sequence length="491" mass="54385">MRLVAQIHVAGSRLSIRSWGIPLARRTASASQTSEKSCRSFNTATASTETHASLDPSSTTSPTSRLLELAATITRETAVLDRVIKESGSPVPSFDVDGPPNFPKLGEEVKRAREELLRATKELGDLVTGPTERVRWMAWDHNNSLSLHAIYHYRIAQSFPIRATTTFAEIASKVGLSELNVRRFLRHAMTNRIFKEVSPGVVAHTAASRVLAEDGMMNDWVGFCVEDMWPAASQTIPAIKRNPAADDMSQTGFCLANNTTDIEPMFATFGKSPVRAKRMGGAMVSLTGGEGYELAYLLDNYDWASLDAAGARLVDIGGSHGFVSIALAERYPHMHFTVQDLPRTIASAPPVPPSLRPRITFQAHDFNTPQPVQSADVYLFRWILHNNSDKYATNMLRQLIPALKRGARVVINDHCLPEPGAEGEWDERVMRTMDLVMLTLLNAQERTEGEFRELFAKVDPRFRFLGARRVAGCRMSIVEAVWEGEDFGAES</sequence>
<evidence type="ECO:0000256" key="2">
    <source>
        <dbReference type="ARBA" id="ARBA00022679"/>
    </source>
</evidence>
<keyword evidence="7" id="KW-1185">Reference proteome</keyword>
<dbReference type="Proteomes" id="UP000242519">
    <property type="component" value="Unassembled WGS sequence"/>
</dbReference>
<evidence type="ECO:0000259" key="5">
    <source>
        <dbReference type="Pfam" id="PF00891"/>
    </source>
</evidence>
<feature type="region of interest" description="Disordered" evidence="4">
    <location>
        <begin position="27"/>
        <end position="63"/>
    </location>
</feature>
<dbReference type="Gene3D" id="1.10.10.10">
    <property type="entry name" value="Winged helix-like DNA-binding domain superfamily/Winged helix DNA-binding domain"/>
    <property type="match status" value="1"/>
</dbReference>
<dbReference type="SUPFAM" id="SSF53335">
    <property type="entry name" value="S-adenosyl-L-methionine-dependent methyltransferases"/>
    <property type="match status" value="1"/>
</dbReference>
<dbReference type="GO" id="GO:0008171">
    <property type="term" value="F:O-methyltransferase activity"/>
    <property type="evidence" value="ECO:0007669"/>
    <property type="project" value="InterPro"/>
</dbReference>
<dbReference type="OrthoDB" id="1606438at2759"/>
<dbReference type="InterPro" id="IPR036388">
    <property type="entry name" value="WH-like_DNA-bd_sf"/>
</dbReference>
<keyword evidence="1" id="KW-0489">Methyltransferase</keyword>
<dbReference type="InterPro" id="IPR036390">
    <property type="entry name" value="WH_DNA-bd_sf"/>
</dbReference>
<dbReference type="PANTHER" id="PTHR43712">
    <property type="entry name" value="PUTATIVE (AFU_ORTHOLOGUE AFUA_4G14580)-RELATED"/>
    <property type="match status" value="1"/>
</dbReference>
<dbReference type="Pfam" id="PF00891">
    <property type="entry name" value="Methyltransf_2"/>
    <property type="match status" value="1"/>
</dbReference>
<organism evidence="6 7">
    <name type="scientific">Diplocarpon coronariae</name>
    <dbReference type="NCBI Taxonomy" id="2795749"/>
    <lineage>
        <taxon>Eukaryota</taxon>
        <taxon>Fungi</taxon>
        <taxon>Dikarya</taxon>
        <taxon>Ascomycota</taxon>
        <taxon>Pezizomycotina</taxon>
        <taxon>Leotiomycetes</taxon>
        <taxon>Helotiales</taxon>
        <taxon>Drepanopezizaceae</taxon>
        <taxon>Diplocarpon</taxon>
    </lineage>
</organism>
<feature type="domain" description="O-methyltransferase C-terminal" evidence="5">
    <location>
        <begin position="311"/>
        <end position="456"/>
    </location>
</feature>
<evidence type="ECO:0000256" key="4">
    <source>
        <dbReference type="SAM" id="MobiDB-lite"/>
    </source>
</evidence>
<evidence type="ECO:0000256" key="3">
    <source>
        <dbReference type="ARBA" id="ARBA00022691"/>
    </source>
</evidence>
<dbReference type="InterPro" id="IPR029063">
    <property type="entry name" value="SAM-dependent_MTases_sf"/>
</dbReference>
<feature type="compositionally biased region" description="Polar residues" evidence="4">
    <location>
        <begin position="28"/>
        <end position="51"/>
    </location>
</feature>
<evidence type="ECO:0000313" key="7">
    <source>
        <dbReference type="Proteomes" id="UP000242519"/>
    </source>
</evidence>
<dbReference type="PANTHER" id="PTHR43712:SF16">
    <property type="entry name" value="O-METHYLTRANSFERASE ELCB"/>
    <property type="match status" value="1"/>
</dbReference>
<keyword evidence="2" id="KW-0808">Transferase</keyword>
<dbReference type="SUPFAM" id="SSF46785">
    <property type="entry name" value="Winged helix' DNA-binding domain"/>
    <property type="match status" value="1"/>
</dbReference>
<dbReference type="Gene3D" id="3.40.50.150">
    <property type="entry name" value="Vaccinia Virus protein VP39"/>
    <property type="match status" value="1"/>
</dbReference>
<comment type="caution">
    <text evidence="6">The sequence shown here is derived from an EMBL/GenBank/DDBJ whole genome shotgun (WGS) entry which is preliminary data.</text>
</comment>
<protein>
    <recommendedName>
        <fullName evidence="5">O-methyltransferase C-terminal domain-containing protein</fullName>
    </recommendedName>
</protein>